<evidence type="ECO:0000313" key="2">
    <source>
        <dbReference type="Proteomes" id="UP000315399"/>
    </source>
</evidence>
<dbReference type="InterPro" id="IPR036390">
    <property type="entry name" value="WH_DNA-bd_sf"/>
</dbReference>
<reference evidence="1 2" key="1">
    <citation type="journal article" date="2019" name="Nat. Microbiol.">
        <title>Expanding anaerobic alkane metabolism in the domain of Archaea.</title>
        <authorList>
            <person name="Wang Y."/>
            <person name="Wegener G."/>
            <person name="Hou J."/>
            <person name="Wang F."/>
            <person name="Xiao X."/>
        </authorList>
    </citation>
    <scope>NUCLEOTIDE SEQUENCE [LARGE SCALE GENOMIC DNA]</scope>
    <source>
        <strain evidence="1">WYZ-LMO10</strain>
    </source>
</reference>
<dbReference type="InterPro" id="IPR036388">
    <property type="entry name" value="WH-like_DNA-bd_sf"/>
</dbReference>
<dbReference type="Pfam" id="PF13412">
    <property type="entry name" value="HTH_24"/>
    <property type="match status" value="1"/>
</dbReference>
<evidence type="ECO:0008006" key="3">
    <source>
        <dbReference type="Google" id="ProtNLM"/>
    </source>
</evidence>
<name>A0A523BBL7_9CREN</name>
<dbReference type="AlphaFoldDB" id="A0A523BBL7"/>
<sequence>MNIFLEDCVDIDGRPSPATVIMGGSISHVSILSLPAEDSLEEKVFQLILNNKDISITEIAKILNTKPSSVRSAILRLKKKGLISTNESKRTSPEQK</sequence>
<dbReference type="Gene3D" id="1.10.10.10">
    <property type="entry name" value="Winged helix-like DNA-binding domain superfamily/Winged helix DNA-binding domain"/>
    <property type="match status" value="1"/>
</dbReference>
<dbReference type="SUPFAM" id="SSF46785">
    <property type="entry name" value="Winged helix' DNA-binding domain"/>
    <property type="match status" value="1"/>
</dbReference>
<organism evidence="1 2">
    <name type="scientific">Thermoproteota archaeon</name>
    <dbReference type="NCBI Taxonomy" id="2056631"/>
    <lineage>
        <taxon>Archaea</taxon>
        <taxon>Thermoproteota</taxon>
    </lineage>
</organism>
<evidence type="ECO:0000313" key="1">
    <source>
        <dbReference type="EMBL" id="TDA38346.1"/>
    </source>
</evidence>
<dbReference type="Proteomes" id="UP000315399">
    <property type="component" value="Unassembled WGS sequence"/>
</dbReference>
<protein>
    <recommendedName>
        <fullName evidence="3">Winged helix-turn-helix transcriptional regulator</fullName>
    </recommendedName>
</protein>
<dbReference type="EMBL" id="QNVH01000041">
    <property type="protein sequence ID" value="TDA38346.1"/>
    <property type="molecule type" value="Genomic_DNA"/>
</dbReference>
<accession>A0A523BBL7</accession>
<comment type="caution">
    <text evidence="1">The sequence shown here is derived from an EMBL/GenBank/DDBJ whole genome shotgun (WGS) entry which is preliminary data.</text>
</comment>
<gene>
    <name evidence="1" type="ORF">DSO08_04365</name>
</gene>
<proteinExistence type="predicted"/>